<organism evidence="1 2">
    <name type="scientific">Diphasiastrum complanatum</name>
    <name type="common">Issler's clubmoss</name>
    <name type="synonym">Lycopodium complanatum</name>
    <dbReference type="NCBI Taxonomy" id="34168"/>
    <lineage>
        <taxon>Eukaryota</taxon>
        <taxon>Viridiplantae</taxon>
        <taxon>Streptophyta</taxon>
        <taxon>Embryophyta</taxon>
        <taxon>Tracheophyta</taxon>
        <taxon>Lycopodiopsida</taxon>
        <taxon>Lycopodiales</taxon>
        <taxon>Lycopodiaceae</taxon>
        <taxon>Lycopodioideae</taxon>
        <taxon>Diphasiastrum</taxon>
    </lineage>
</organism>
<comment type="caution">
    <text evidence="1">The sequence shown here is derived from an EMBL/GenBank/DDBJ whole genome shotgun (WGS) entry which is preliminary data.</text>
</comment>
<name>A0ACC2A8K5_DIPCM</name>
<protein>
    <submittedName>
        <fullName evidence="1">Uncharacterized protein</fullName>
    </submittedName>
</protein>
<proteinExistence type="predicted"/>
<gene>
    <name evidence="1" type="ORF">O6H91_23G018900</name>
</gene>
<dbReference type="Proteomes" id="UP001162992">
    <property type="component" value="Chromosome 23"/>
</dbReference>
<evidence type="ECO:0000313" key="1">
    <source>
        <dbReference type="EMBL" id="KAJ7513898.1"/>
    </source>
</evidence>
<reference evidence="2" key="1">
    <citation type="journal article" date="2024" name="Proc. Natl. Acad. Sci. U.S.A.">
        <title>Extraordinary preservation of gene collinearity over three hundred million years revealed in homosporous lycophytes.</title>
        <authorList>
            <person name="Li C."/>
            <person name="Wickell D."/>
            <person name="Kuo L.Y."/>
            <person name="Chen X."/>
            <person name="Nie B."/>
            <person name="Liao X."/>
            <person name="Peng D."/>
            <person name="Ji J."/>
            <person name="Jenkins J."/>
            <person name="Williams M."/>
            <person name="Shu S."/>
            <person name="Plott C."/>
            <person name="Barry K."/>
            <person name="Rajasekar S."/>
            <person name="Grimwood J."/>
            <person name="Han X."/>
            <person name="Sun S."/>
            <person name="Hou Z."/>
            <person name="He W."/>
            <person name="Dai G."/>
            <person name="Sun C."/>
            <person name="Schmutz J."/>
            <person name="Leebens-Mack J.H."/>
            <person name="Li F.W."/>
            <person name="Wang L."/>
        </authorList>
    </citation>
    <scope>NUCLEOTIDE SEQUENCE [LARGE SCALE GENOMIC DNA]</scope>
    <source>
        <strain evidence="2">cv. PW_Plant_1</strain>
    </source>
</reference>
<keyword evidence="2" id="KW-1185">Reference proteome</keyword>
<evidence type="ECO:0000313" key="2">
    <source>
        <dbReference type="Proteomes" id="UP001162992"/>
    </source>
</evidence>
<dbReference type="EMBL" id="CM055114">
    <property type="protein sequence ID" value="KAJ7513898.1"/>
    <property type="molecule type" value="Genomic_DNA"/>
</dbReference>
<accession>A0ACC2A8K5</accession>
<sequence>MAMASQASDWCEEELSFPAPLTTLCSRGHHASLLLCTTQGGHMCLACFSDLLSQRSAFVIHKAYALTEFLQALQDDAFCSSFLQHRHFLVPSLSEALYRCTDEGLAEAIMEAIQRLCRLASGDTILLNDFIAHLSLQLASQVLVWSCGQRFVLHSLGSLIDLHGRHAVYLPEVLRAPEFFLSNLLSGLRLPGDDIRGEILFVLYKLSSLQEGINELLKYCPQCIHLAVNALLKTEDDELRTNGIAFLSVMAQSSVYDIGLVLDDEISSQEFSETATTCESTLCFAKIFAEAMKGSLMSTDIQVQVSSIQLICQVCPVRADLQNEIRILVEAGISEYIFEILRVSEDILQIANVAIGALITLSAAGDLFTQRLIFGVEAVIRVLESFIEPNWMVQKEAMLLLAANISDIPGLLTAGRAESLFLIIKKVLEQHASLVEDLSAHGGGNHLYPETFAAACSAFIALLKVPCCYGLDFVPHVLLLCARSAIASATTSCRFAIQHIVLRSSACILQEASKFSQKRAAGDSSYCTLALSLLDLFEIELLPTISICFENLEEEETALAFIDTCLHFLQSSGPSRNVILAEKLASKSWCSLLYQSMNCFPSAIFKKSAYDVLSAIVDSLAGKELGQLVKAASQNLPSDPIDLLTLMEQNSSQNLALMSTQYAIFAIIYTSHLHNDRLAHEYQILASLDHFIVVNGSNLWNKSPLPAGFGHFVFLYALLKETLDVGTQPCSNEAEKLLIETIKQSHGIQYISSKTPKPVLKWFFCKEPLKPLVMEQLLSWFIVDPFEVFQESRILDSEVEKKNSCSQEWRILSELAAENGFVVKVLVQLFEKLGELLIDKETQTIAFVYIDLMRFSPTIAPGFHQNGLVCSIRSWILKYGSKACASTIMSIFQLLFLLLQTMTPGDLEANGDSWLDIANQAIHLLLCPETVNMRATAQAPSYLYVICLIISKSLESDILAEASYVLCFNKDLLITLWSNIINGIKEPSKLSQLALVNPEEEIICLSLVFHMLWLRVALKSKSNWLASEGNKELIGFASSCEESLTFKKEAATHIQLFKSLVTVKHLCQVLHYGSRLLKILSSSCLVLVFSQLAEHTDSDSDQNIEELNVSIDFIKSILLVLQASALHDCQQISKNASFCLYWLISTKKLKKDQRWVVERSPWYRFLVEELMRSLAAAGKCPVQGAPVLVPSHCIGLITIALSVLKISPSLDWLPSVFSPQNISAVIDNLSARSLSHWHVCLFMELMQARHLQTEDVEKLRMLFQASRRTLYKSPLCLVDQKTPFQTNVLFGEVDPSDITSSSHYLQLILEISLEQFMRSFATRKDLMNNTDKKAISEADLCTSKIDEFLLSSVHFQ</sequence>